<evidence type="ECO:0000256" key="1">
    <source>
        <dbReference type="SAM" id="MobiDB-lite"/>
    </source>
</evidence>
<dbReference type="Proteomes" id="UP000397656">
    <property type="component" value="Chromosome 2"/>
</dbReference>
<protein>
    <submittedName>
        <fullName evidence="3">Uncharacterized protein</fullName>
    </submittedName>
</protein>
<sequence>MKLIGSLFGMLPIFAGVVLNTIAVGIAIAWREPSATFLAWLIIEVLLCIARLCVPVCRHGHELREQHHDEHDHGLGEHERKHAPPHPC</sequence>
<dbReference type="AlphaFoldDB" id="A0A643FKW4"/>
<keyword evidence="2" id="KW-0472">Membrane</keyword>
<keyword evidence="2" id="KW-0812">Transmembrane</keyword>
<dbReference type="EMBL" id="CP062804">
    <property type="protein sequence ID" value="QOT79479.1"/>
    <property type="molecule type" value="Genomic_DNA"/>
</dbReference>
<accession>A0A643FKW4</accession>
<evidence type="ECO:0000313" key="3">
    <source>
        <dbReference type="EMBL" id="QOT79479.1"/>
    </source>
</evidence>
<name>A0A643FKW4_9BURK</name>
<keyword evidence="2" id="KW-1133">Transmembrane helix</keyword>
<evidence type="ECO:0000313" key="4">
    <source>
        <dbReference type="Proteomes" id="UP000397656"/>
    </source>
</evidence>
<gene>
    <name evidence="3" type="ORF">F7R26_032720</name>
</gene>
<organism evidence="3 4">
    <name type="scientific">Cupriavidus basilensis</name>
    <dbReference type="NCBI Taxonomy" id="68895"/>
    <lineage>
        <taxon>Bacteria</taxon>
        <taxon>Pseudomonadati</taxon>
        <taxon>Pseudomonadota</taxon>
        <taxon>Betaproteobacteria</taxon>
        <taxon>Burkholderiales</taxon>
        <taxon>Burkholderiaceae</taxon>
        <taxon>Cupriavidus</taxon>
    </lineage>
</organism>
<feature type="compositionally biased region" description="Basic and acidic residues" evidence="1">
    <location>
        <begin position="67"/>
        <end position="82"/>
    </location>
</feature>
<dbReference type="RefSeq" id="WP_150992138.1">
    <property type="nucleotide sequence ID" value="NZ_CP062804.1"/>
</dbReference>
<feature type="transmembrane region" description="Helical" evidence="2">
    <location>
        <begin position="36"/>
        <end position="54"/>
    </location>
</feature>
<feature type="transmembrane region" description="Helical" evidence="2">
    <location>
        <begin position="7"/>
        <end position="30"/>
    </location>
</feature>
<feature type="region of interest" description="Disordered" evidence="1">
    <location>
        <begin position="67"/>
        <end position="88"/>
    </location>
</feature>
<proteinExistence type="predicted"/>
<evidence type="ECO:0000256" key="2">
    <source>
        <dbReference type="SAM" id="Phobius"/>
    </source>
</evidence>
<reference evidence="3 4" key="1">
    <citation type="submission" date="2020-10" db="EMBL/GenBank/DDBJ databases">
        <title>Complete genome sequence of Cupriavidus basilensis CCUG 49340T.</title>
        <authorList>
            <person name="Salva-Serra F."/>
            <person name="Donoso R.A."/>
            <person name="Cho K.H."/>
            <person name="Yoo J.A."/>
            <person name="Lee K."/>
            <person name="Yoon S.-H."/>
            <person name="Perez-Pantoja D."/>
            <person name="Moore E.R.B."/>
        </authorList>
    </citation>
    <scope>NUCLEOTIDE SEQUENCE [LARGE SCALE GENOMIC DNA]</scope>
    <source>
        <strain evidence="4">CCUG 49340</strain>
    </source>
</reference>
<dbReference type="GeneID" id="98576455"/>